<name>A0A1C0AK96_9ACTN</name>
<evidence type="ECO:0000313" key="2">
    <source>
        <dbReference type="Proteomes" id="UP000093501"/>
    </source>
</evidence>
<dbReference type="Pfam" id="PF01903">
    <property type="entry name" value="CbiX"/>
    <property type="match status" value="1"/>
</dbReference>
<dbReference type="SUPFAM" id="SSF53800">
    <property type="entry name" value="Chelatase"/>
    <property type="match status" value="1"/>
</dbReference>
<reference evidence="2" key="1">
    <citation type="submission" date="2016-07" db="EMBL/GenBank/DDBJ databases">
        <authorList>
            <person name="Florea S."/>
            <person name="Webb J.S."/>
            <person name="Jaromczyk J."/>
            <person name="Schardl C.L."/>
        </authorList>
    </citation>
    <scope>NUCLEOTIDE SEQUENCE [LARGE SCALE GENOMIC DNA]</scope>
    <source>
        <strain evidence="2">IPBSL-7</strain>
    </source>
</reference>
<keyword evidence="2" id="KW-1185">Reference proteome</keyword>
<organism evidence="1 2">
    <name type="scientific">Tessaracoccus lapidicaptus</name>
    <dbReference type="NCBI Taxonomy" id="1427523"/>
    <lineage>
        <taxon>Bacteria</taxon>
        <taxon>Bacillati</taxon>
        <taxon>Actinomycetota</taxon>
        <taxon>Actinomycetes</taxon>
        <taxon>Propionibacteriales</taxon>
        <taxon>Propionibacteriaceae</taxon>
        <taxon>Tessaracoccus</taxon>
    </lineage>
</organism>
<dbReference type="AlphaFoldDB" id="A0A1C0AK96"/>
<protein>
    <submittedName>
        <fullName evidence="1">Uncharacterized protein</fullName>
    </submittedName>
</protein>
<gene>
    <name evidence="1" type="ORF">BCR15_06370</name>
</gene>
<sequence>MTAPAIVLVAEGPDDPAVTNALKSIARSLQSSRPDLRIALARIGAGTPRLENVVADLVADEVAEAVLVPLDLVSAADHAPELDTFEHSGDIHLAVSRPVGPAGEVLNILDERVREALHRGGALEIDGLVLAAPSGGDVRGTSLLGRRARQWSAHHRLPVQLAVETGDGRATAAAVASLRMQGRRHIAVGSLHLTPTPSYHMHVQGALRAGAVAVTAPIGDSPHLRQLILARYAFGAMELLDGTPTRLPDDLDGEDS</sequence>
<dbReference type="InterPro" id="IPR002762">
    <property type="entry name" value="CbiX-like"/>
</dbReference>
<dbReference type="RefSeq" id="WP_068752030.1">
    <property type="nucleotide sequence ID" value="NZ_LR214441.1"/>
</dbReference>
<dbReference type="EMBL" id="MBQD01000023">
    <property type="protein sequence ID" value="OCL32923.1"/>
    <property type="molecule type" value="Genomic_DNA"/>
</dbReference>
<accession>A0A1C0AK96</accession>
<dbReference type="GO" id="GO:0016829">
    <property type="term" value="F:lyase activity"/>
    <property type="evidence" value="ECO:0007669"/>
    <property type="project" value="InterPro"/>
</dbReference>
<dbReference type="Gene3D" id="3.40.50.1400">
    <property type="match status" value="1"/>
</dbReference>
<comment type="caution">
    <text evidence="1">The sequence shown here is derived from an EMBL/GenBank/DDBJ whole genome shotgun (WGS) entry which is preliminary data.</text>
</comment>
<proteinExistence type="predicted"/>
<dbReference type="Proteomes" id="UP000093501">
    <property type="component" value="Unassembled WGS sequence"/>
</dbReference>
<evidence type="ECO:0000313" key="1">
    <source>
        <dbReference type="EMBL" id="OCL32923.1"/>
    </source>
</evidence>